<dbReference type="EMBL" id="HBGK01001523">
    <property type="protein sequence ID" value="CAD9271918.1"/>
    <property type="molecule type" value="Transcribed_RNA"/>
</dbReference>
<reference evidence="2" key="1">
    <citation type="submission" date="2021-01" db="EMBL/GenBank/DDBJ databases">
        <authorList>
            <person name="Corre E."/>
            <person name="Pelletier E."/>
            <person name="Niang G."/>
            <person name="Scheremetjew M."/>
            <person name="Finn R."/>
            <person name="Kale V."/>
            <person name="Holt S."/>
            <person name="Cochrane G."/>
            <person name="Meng A."/>
            <person name="Brown T."/>
            <person name="Cohen L."/>
        </authorList>
    </citation>
    <scope>NUCLEOTIDE SEQUENCE</scope>
    <source>
        <strain evidence="2">CCMP 410</strain>
    </source>
</reference>
<sequence>MEEDCSVDWNRQAFNFELVDPTDTKYHLVSSTGGCADLSVEGSIVGTPIVEGTCAGTESQEWWLTGIPGQVQIRSVSLDLCMTATGTANSVVLLQECESVAASTIWTVDVKVLLTELE</sequence>
<dbReference type="PROSITE" id="PS50231">
    <property type="entry name" value="RICIN_B_LECTIN"/>
    <property type="match status" value="1"/>
</dbReference>
<evidence type="ECO:0000259" key="1">
    <source>
        <dbReference type="Pfam" id="PF00652"/>
    </source>
</evidence>
<accession>A0A7S1UN51</accession>
<name>A0A7S1UN51_9STRA</name>
<gene>
    <name evidence="2" type="ORF">GOCE00092_LOCUS823</name>
</gene>
<organism evidence="2">
    <name type="scientific">Grammatophora oceanica</name>
    <dbReference type="NCBI Taxonomy" id="210454"/>
    <lineage>
        <taxon>Eukaryota</taxon>
        <taxon>Sar</taxon>
        <taxon>Stramenopiles</taxon>
        <taxon>Ochrophyta</taxon>
        <taxon>Bacillariophyta</taxon>
        <taxon>Fragilariophyceae</taxon>
        <taxon>Fragilariophycidae</taxon>
        <taxon>Rhabdonematales</taxon>
        <taxon>Grammatophoraceae</taxon>
        <taxon>Grammatophora</taxon>
    </lineage>
</organism>
<proteinExistence type="predicted"/>
<dbReference type="SUPFAM" id="SSF50370">
    <property type="entry name" value="Ricin B-like lectins"/>
    <property type="match status" value="1"/>
</dbReference>
<dbReference type="InterPro" id="IPR000772">
    <property type="entry name" value="Ricin_B_lectin"/>
</dbReference>
<protein>
    <recommendedName>
        <fullName evidence="1">Ricin B lectin domain-containing protein</fullName>
    </recommendedName>
</protein>
<dbReference type="InterPro" id="IPR035992">
    <property type="entry name" value="Ricin_B-like_lectins"/>
</dbReference>
<evidence type="ECO:0000313" key="2">
    <source>
        <dbReference type="EMBL" id="CAD9271918.1"/>
    </source>
</evidence>
<dbReference type="AlphaFoldDB" id="A0A7S1UN51"/>
<dbReference type="CDD" id="cd00161">
    <property type="entry name" value="beta-trefoil_Ricin-like"/>
    <property type="match status" value="1"/>
</dbReference>
<dbReference type="Gene3D" id="2.80.10.50">
    <property type="match status" value="1"/>
</dbReference>
<feature type="domain" description="Ricin B lectin" evidence="1">
    <location>
        <begin position="27"/>
        <end position="110"/>
    </location>
</feature>
<dbReference type="Pfam" id="PF00652">
    <property type="entry name" value="Ricin_B_lectin"/>
    <property type="match status" value="1"/>
</dbReference>